<protein>
    <submittedName>
        <fullName evidence="2">Uncharacterized protein</fullName>
    </submittedName>
</protein>
<evidence type="ECO:0000256" key="1">
    <source>
        <dbReference type="SAM" id="Phobius"/>
    </source>
</evidence>
<reference evidence="2 3" key="1">
    <citation type="submission" date="2017-07" db="EMBL/GenBank/DDBJ databases">
        <authorList>
            <person name="Talla V."/>
            <person name="Backstrom N."/>
        </authorList>
    </citation>
    <scope>NUCLEOTIDE SEQUENCE [LARGE SCALE GENOMIC DNA]</scope>
</reference>
<dbReference type="AlphaFoldDB" id="A0A5E4Q327"/>
<feature type="transmembrane region" description="Helical" evidence="1">
    <location>
        <begin position="58"/>
        <end position="77"/>
    </location>
</feature>
<keyword evidence="1" id="KW-0472">Membrane</keyword>
<feature type="transmembrane region" description="Helical" evidence="1">
    <location>
        <begin position="116"/>
        <end position="133"/>
    </location>
</feature>
<dbReference type="EMBL" id="FZQP02001114">
    <property type="protein sequence ID" value="VVC91634.1"/>
    <property type="molecule type" value="Genomic_DNA"/>
</dbReference>
<dbReference type="Proteomes" id="UP000324832">
    <property type="component" value="Unassembled WGS sequence"/>
</dbReference>
<organism evidence="2 3">
    <name type="scientific">Leptidea sinapis</name>
    <dbReference type="NCBI Taxonomy" id="189913"/>
    <lineage>
        <taxon>Eukaryota</taxon>
        <taxon>Metazoa</taxon>
        <taxon>Ecdysozoa</taxon>
        <taxon>Arthropoda</taxon>
        <taxon>Hexapoda</taxon>
        <taxon>Insecta</taxon>
        <taxon>Pterygota</taxon>
        <taxon>Neoptera</taxon>
        <taxon>Endopterygota</taxon>
        <taxon>Lepidoptera</taxon>
        <taxon>Glossata</taxon>
        <taxon>Ditrysia</taxon>
        <taxon>Papilionoidea</taxon>
        <taxon>Pieridae</taxon>
        <taxon>Dismorphiinae</taxon>
        <taxon>Leptidea</taxon>
    </lineage>
</organism>
<gene>
    <name evidence="2" type="ORF">LSINAPIS_LOCUS4265</name>
</gene>
<name>A0A5E4Q327_9NEOP</name>
<proteinExistence type="predicted"/>
<keyword evidence="1" id="KW-0812">Transmembrane</keyword>
<keyword evidence="1" id="KW-1133">Transmembrane helix</keyword>
<evidence type="ECO:0000313" key="3">
    <source>
        <dbReference type="Proteomes" id="UP000324832"/>
    </source>
</evidence>
<keyword evidence="3" id="KW-1185">Reference proteome</keyword>
<evidence type="ECO:0000313" key="2">
    <source>
        <dbReference type="EMBL" id="VVC91634.1"/>
    </source>
</evidence>
<accession>A0A5E4Q327</accession>
<sequence>MGGGAGPVWLRMARHRKEWKMLRGGLCAIYENCIKALKSCLEIDVFIGRRETKFMRDIAFRAFTANYVLFIFDGLVWRERFGDLVRFQHRTDSKDFRQAYRIIFKMVRQLEMSHRTVLLIGSIVGSVGTLLGVQSVISFLKSKNVAAPADDTATTTAAPSKEPGAIPTMMKDAKDIAGKMFSMKWL</sequence>